<organism evidence="2 3">
    <name type="scientific">Apiospora hydei</name>
    <dbReference type="NCBI Taxonomy" id="1337664"/>
    <lineage>
        <taxon>Eukaryota</taxon>
        <taxon>Fungi</taxon>
        <taxon>Dikarya</taxon>
        <taxon>Ascomycota</taxon>
        <taxon>Pezizomycotina</taxon>
        <taxon>Sordariomycetes</taxon>
        <taxon>Xylariomycetidae</taxon>
        <taxon>Amphisphaeriales</taxon>
        <taxon>Apiosporaceae</taxon>
        <taxon>Apiospora</taxon>
    </lineage>
</organism>
<dbReference type="GeneID" id="92038263"/>
<name>A0ABR1XC78_9PEZI</name>
<accession>A0ABR1XC78</accession>
<feature type="region of interest" description="Disordered" evidence="1">
    <location>
        <begin position="175"/>
        <end position="194"/>
    </location>
</feature>
<feature type="region of interest" description="Disordered" evidence="1">
    <location>
        <begin position="73"/>
        <end position="96"/>
    </location>
</feature>
<feature type="region of interest" description="Disordered" evidence="1">
    <location>
        <begin position="982"/>
        <end position="1016"/>
    </location>
</feature>
<reference evidence="2 3" key="1">
    <citation type="submission" date="2023-01" db="EMBL/GenBank/DDBJ databases">
        <title>Analysis of 21 Apiospora genomes using comparative genomics revels a genus with tremendous synthesis potential of carbohydrate active enzymes and secondary metabolites.</title>
        <authorList>
            <person name="Sorensen T."/>
        </authorList>
    </citation>
    <scope>NUCLEOTIDE SEQUENCE [LARGE SCALE GENOMIC DNA]</scope>
    <source>
        <strain evidence="2 3">CBS 114990</strain>
    </source>
</reference>
<evidence type="ECO:0008006" key="4">
    <source>
        <dbReference type="Google" id="ProtNLM"/>
    </source>
</evidence>
<dbReference type="Proteomes" id="UP001433268">
    <property type="component" value="Unassembled WGS sequence"/>
</dbReference>
<proteinExistence type="predicted"/>
<keyword evidence="3" id="KW-1185">Reference proteome</keyword>
<evidence type="ECO:0000313" key="2">
    <source>
        <dbReference type="EMBL" id="KAK8094203.1"/>
    </source>
</evidence>
<evidence type="ECO:0000256" key="1">
    <source>
        <dbReference type="SAM" id="MobiDB-lite"/>
    </source>
</evidence>
<feature type="region of interest" description="Disordered" evidence="1">
    <location>
        <begin position="767"/>
        <end position="856"/>
    </location>
</feature>
<feature type="region of interest" description="Disordered" evidence="1">
    <location>
        <begin position="323"/>
        <end position="398"/>
    </location>
</feature>
<feature type="compositionally biased region" description="Low complexity" evidence="1">
    <location>
        <begin position="725"/>
        <end position="738"/>
    </location>
</feature>
<protein>
    <recommendedName>
        <fullName evidence="4">Protamine P1</fullName>
    </recommendedName>
</protein>
<feature type="compositionally biased region" description="Polar residues" evidence="1">
    <location>
        <begin position="767"/>
        <end position="812"/>
    </location>
</feature>
<sequence>MDMDWWEQAQPREEPLHCAAPQSPEDVLYLGSDDGLDDATKAAKRRRYEEKGRQYLRGRPLRLFSASLRGPFEKSSGWQNPWLPKNGPLPPSSLRPTITKPAVKAAIRRNIHKLEGTANSTPDTRGSMQCHLPSPESNRDFQLDDHDGLDPDKRSRIKSWAKNVTTGALEKDSFWAPAQTKLPTPDNVTNKRPAENNWLKSKLLKRPPLPDLDIVANSSGAAQGMAQFVEGSSQAIAESSYPGLEQSPAPHSSTKDLNPMSLIPSDANVPDRLPASNDIYSETSSELSSLRSSQVTPAYPIRDIEQTDDLPNFETADKFHESVENATASGDSHTEEADSNFESHLDQSFHYKTRPSRKDATRPVTAEPAATVPLSQPTQTGTPVSENHQDSVTFKARQTRRDDIDTIFPQCASSISVSVEDPQSDTKTPSVIDNEETGASEKLNHYHHHLRLSFHQRPNSKDSESRLPPNQDIANPDQPKSLPAVGDGDTTLVVDAMGVDGQLDNTSFFHPPERLDMVKYAEGAPLLTSLAARASSLVDSRQVSVEQPVSTNSPISLEGEKRGMIDNASPRHESDGEETAVHIPLSQMEWGIGERETHSPTCSFSAAVEKPLSPFSNEAVESMAGNIEQVLDNSTQQELLSMEAQSDAANTILHIKTEPDEEVPGLAAYNTSMSGPSSIVLDQSALRPSQQSPWGTVDADVLLEVKNEFQATNLAVPRPDLGTLPNSASQLPSQQQSPWGGVDARTPIRPYGSIPVSSLLNVTPQWSSRSQLEDNPSNSVRSHVSFASQPSGTLNSFIRGRVSSSSLETPQAAQRREETPEPELSVKSFAKFNTPSPKRKRRGYKHPRLSGSRLPSTQVLVDATNGNPWGTQGSRSNLRVSFAPLPCEEKDSANTVSPQAPRPASPPPAITPRADDDDTDHHFWKHFDAVKSRGGHPSKADTQERLLPSESQQRPVSPEVGAMAEAFREADTFHISNLLEPRTSSAQEDEEALPVGSCQKDEPAIDTPQSPWREESQGLDAVAEVMQNLDDFLNPQWGEESDLGMAL</sequence>
<evidence type="ECO:0000313" key="3">
    <source>
        <dbReference type="Proteomes" id="UP001433268"/>
    </source>
</evidence>
<feature type="region of interest" description="Disordered" evidence="1">
    <location>
        <begin position="237"/>
        <end position="308"/>
    </location>
</feature>
<dbReference type="RefSeq" id="XP_066674976.1">
    <property type="nucleotide sequence ID" value="XM_066805203.1"/>
</dbReference>
<feature type="compositionally biased region" description="Polar residues" evidence="1">
    <location>
        <begin position="117"/>
        <end position="127"/>
    </location>
</feature>
<feature type="region of interest" description="Disordered" evidence="1">
    <location>
        <begin position="716"/>
        <end position="746"/>
    </location>
</feature>
<feature type="compositionally biased region" description="Basic and acidic residues" evidence="1">
    <location>
        <begin position="137"/>
        <end position="154"/>
    </location>
</feature>
<feature type="region of interest" description="Disordered" evidence="1">
    <location>
        <begin position="113"/>
        <end position="154"/>
    </location>
</feature>
<feature type="compositionally biased region" description="Polar residues" evidence="1">
    <location>
        <begin position="373"/>
        <end position="392"/>
    </location>
</feature>
<feature type="compositionally biased region" description="Low complexity" evidence="1">
    <location>
        <begin position="281"/>
        <end position="293"/>
    </location>
</feature>
<feature type="region of interest" description="Disordered" evidence="1">
    <location>
        <begin position="455"/>
        <end position="488"/>
    </location>
</feature>
<gene>
    <name evidence="2" type="ORF">PG997_000888</name>
</gene>
<feature type="compositionally biased region" description="Basic and acidic residues" evidence="1">
    <location>
        <begin position="919"/>
        <end position="931"/>
    </location>
</feature>
<comment type="caution">
    <text evidence="2">The sequence shown here is derived from an EMBL/GenBank/DDBJ whole genome shotgun (WGS) entry which is preliminary data.</text>
</comment>
<feature type="compositionally biased region" description="Basic and acidic residues" evidence="1">
    <location>
        <begin position="332"/>
        <end position="349"/>
    </location>
</feature>
<feature type="compositionally biased region" description="Basic residues" evidence="1">
    <location>
        <begin position="837"/>
        <end position="848"/>
    </location>
</feature>
<feature type="compositionally biased region" description="Pro residues" evidence="1">
    <location>
        <begin position="900"/>
        <end position="910"/>
    </location>
</feature>
<feature type="region of interest" description="Disordered" evidence="1">
    <location>
        <begin position="889"/>
        <end position="956"/>
    </location>
</feature>
<dbReference type="EMBL" id="JAQQWN010000002">
    <property type="protein sequence ID" value="KAK8094203.1"/>
    <property type="molecule type" value="Genomic_DNA"/>
</dbReference>